<evidence type="ECO:0000313" key="7">
    <source>
        <dbReference type="EMBL" id="KRL86719.1"/>
    </source>
</evidence>
<feature type="transmembrane region" description="Helical" evidence="6">
    <location>
        <begin position="62"/>
        <end position="85"/>
    </location>
</feature>
<dbReference type="InterPro" id="IPR050833">
    <property type="entry name" value="Poly_Biosynth_Transport"/>
</dbReference>
<dbReference type="GO" id="GO:0005886">
    <property type="term" value="C:plasma membrane"/>
    <property type="evidence" value="ECO:0007669"/>
    <property type="project" value="UniProtKB-SubCell"/>
</dbReference>
<dbReference type="InterPro" id="IPR024923">
    <property type="entry name" value="PG_synth_SpoVB"/>
</dbReference>
<dbReference type="Proteomes" id="UP000051922">
    <property type="component" value="Unassembled WGS sequence"/>
</dbReference>
<dbReference type="STRING" id="1423783.FC50_GL000541"/>
<evidence type="ECO:0000256" key="3">
    <source>
        <dbReference type="ARBA" id="ARBA00022692"/>
    </source>
</evidence>
<feature type="transmembrane region" description="Helical" evidence="6">
    <location>
        <begin position="302"/>
        <end position="322"/>
    </location>
</feature>
<dbReference type="AlphaFoldDB" id="A0A0R1TZU4"/>
<keyword evidence="2" id="KW-1003">Cell membrane</keyword>
<feature type="transmembrane region" description="Helical" evidence="6">
    <location>
        <begin position="470"/>
        <end position="488"/>
    </location>
</feature>
<feature type="transmembrane region" description="Helical" evidence="6">
    <location>
        <begin position="500"/>
        <end position="520"/>
    </location>
</feature>
<comment type="subcellular location">
    <subcellularLocation>
        <location evidence="1">Cell membrane</location>
        <topology evidence="1">Multi-pass membrane protein</topology>
    </subcellularLocation>
</comment>
<dbReference type="PANTHER" id="PTHR30250:SF21">
    <property type="entry name" value="LIPID II FLIPPASE MURJ"/>
    <property type="match status" value="1"/>
</dbReference>
<keyword evidence="3 6" id="KW-0812">Transmembrane</keyword>
<evidence type="ECO:0000256" key="2">
    <source>
        <dbReference type="ARBA" id="ARBA00022475"/>
    </source>
</evidence>
<dbReference type="Pfam" id="PF01943">
    <property type="entry name" value="Polysacc_synt"/>
    <property type="match status" value="1"/>
</dbReference>
<dbReference type="OrthoDB" id="9775950at2"/>
<evidence type="ECO:0000256" key="1">
    <source>
        <dbReference type="ARBA" id="ARBA00004651"/>
    </source>
</evidence>
<name>A0A0R1TZU4_9LACO</name>
<gene>
    <name evidence="7" type="ORF">FC50_GL000541</name>
</gene>
<accession>A0A0R1TZU4</accession>
<dbReference type="InterPro" id="IPR002797">
    <property type="entry name" value="Polysacc_synth"/>
</dbReference>
<feature type="transmembrane region" description="Helical" evidence="6">
    <location>
        <begin position="175"/>
        <end position="196"/>
    </location>
</feature>
<dbReference type="PATRIC" id="fig|1423783.4.peg.560"/>
<evidence type="ECO:0000256" key="4">
    <source>
        <dbReference type="ARBA" id="ARBA00022989"/>
    </source>
</evidence>
<sequence>MNAKETQTTASSQSKMLRGSAWMTAGSIFSRVLGAIYIIPWWAWLGSAALAANGLFTKGYQIYGVFIIISTAGIPSAVAKQIAHYNAMNEYATSIRLWWHGMIATSILGVISAAILWFAAPLLAAGDSRMIPVFHSLAWAILVIPMLSIMRGYFQGVSDMAPSAISQLVEQFVRVIYMLASVYFIMKMGNGDYILAVTHSTFAAFIGALAGILMLVAIFIRRWPRIRAQMAHSANQIDVSVNQLLMDIARQAIPFIIMDSAINWYYIIDQYTYKPMWGHLFNWSVNHMNDLYALYAGNANKLIMIVVSLASAMGITVIPLLSAAVTRHEMHDVSRQMTNAIQLFSIVMIPASLGMMAIAQPLYVVFYGYDGTGIRMLEVSCILAVALGLYTVLAALLQGVFRNRLAIMLMLVGIVVKVVLQYPLSALFGAYGPMLASLAGLGVNSILMLRKLWQYYHFKVFQTSRRVAGMLFFGSLMFAVVRIAMWLMNYFIPAVSKPGAVAELIVALILGGGVYGYLVLKTHLADMILGGRVAGIRRILRMQ</sequence>
<dbReference type="CDD" id="cd13124">
    <property type="entry name" value="MATE_SpoVB_like"/>
    <property type="match status" value="1"/>
</dbReference>
<reference evidence="7 8" key="1">
    <citation type="journal article" date="2015" name="Genome Announc.">
        <title>Expanding the biotechnology potential of lactobacilli through comparative genomics of 213 strains and associated genera.</title>
        <authorList>
            <person name="Sun Z."/>
            <person name="Harris H.M."/>
            <person name="McCann A."/>
            <person name="Guo C."/>
            <person name="Argimon S."/>
            <person name="Zhang W."/>
            <person name="Yang X."/>
            <person name="Jeffery I.B."/>
            <person name="Cooney J.C."/>
            <person name="Kagawa T.F."/>
            <person name="Liu W."/>
            <person name="Song Y."/>
            <person name="Salvetti E."/>
            <person name="Wrobel A."/>
            <person name="Rasinkangas P."/>
            <person name="Parkhill J."/>
            <person name="Rea M.C."/>
            <person name="O'Sullivan O."/>
            <person name="Ritari J."/>
            <person name="Douillard F.P."/>
            <person name="Paul Ross R."/>
            <person name="Yang R."/>
            <person name="Briner A.E."/>
            <person name="Felis G.E."/>
            <person name="de Vos W.M."/>
            <person name="Barrangou R."/>
            <person name="Klaenhammer T.R."/>
            <person name="Caufield P.W."/>
            <person name="Cui Y."/>
            <person name="Zhang H."/>
            <person name="O'Toole P.W."/>
        </authorList>
    </citation>
    <scope>NUCLEOTIDE SEQUENCE [LARGE SCALE GENOMIC DNA]</scope>
    <source>
        <strain evidence="7 8">DSM 15945</strain>
    </source>
</reference>
<feature type="transmembrane region" description="Helical" evidence="6">
    <location>
        <begin position="21"/>
        <end position="42"/>
    </location>
</feature>
<feature type="transmembrane region" description="Helical" evidence="6">
    <location>
        <begin position="97"/>
        <end position="120"/>
    </location>
</feature>
<feature type="transmembrane region" description="Helical" evidence="6">
    <location>
        <begin position="343"/>
        <end position="366"/>
    </location>
</feature>
<comment type="caution">
    <text evidence="7">The sequence shown here is derived from an EMBL/GenBank/DDBJ whole genome shotgun (WGS) entry which is preliminary data.</text>
</comment>
<feature type="transmembrane region" description="Helical" evidence="6">
    <location>
        <begin position="202"/>
        <end position="220"/>
    </location>
</feature>
<evidence type="ECO:0000313" key="8">
    <source>
        <dbReference type="Proteomes" id="UP000051922"/>
    </source>
</evidence>
<dbReference type="PIRSF" id="PIRSF038958">
    <property type="entry name" value="PG_synth_SpoVB"/>
    <property type="match status" value="1"/>
</dbReference>
<dbReference type="RefSeq" id="WP_054651270.1">
    <property type="nucleotide sequence ID" value="NZ_AZFJ01000038.1"/>
</dbReference>
<keyword evidence="8" id="KW-1185">Reference proteome</keyword>
<feature type="transmembrane region" description="Helical" evidence="6">
    <location>
        <begin position="430"/>
        <end position="449"/>
    </location>
</feature>
<keyword evidence="4 6" id="KW-1133">Transmembrane helix</keyword>
<keyword evidence="5 6" id="KW-0472">Membrane</keyword>
<evidence type="ECO:0000256" key="6">
    <source>
        <dbReference type="SAM" id="Phobius"/>
    </source>
</evidence>
<proteinExistence type="predicted"/>
<dbReference type="EMBL" id="AZFJ01000038">
    <property type="protein sequence ID" value="KRL86719.1"/>
    <property type="molecule type" value="Genomic_DNA"/>
</dbReference>
<protein>
    <submittedName>
        <fullName evidence="7">Polysaccharide transport membrane protein</fullName>
    </submittedName>
</protein>
<feature type="transmembrane region" description="Helical" evidence="6">
    <location>
        <begin position="372"/>
        <end position="393"/>
    </location>
</feature>
<feature type="transmembrane region" description="Helical" evidence="6">
    <location>
        <begin position="132"/>
        <end position="154"/>
    </location>
</feature>
<dbReference type="PANTHER" id="PTHR30250">
    <property type="entry name" value="PST FAMILY PREDICTED COLANIC ACID TRANSPORTER"/>
    <property type="match status" value="1"/>
</dbReference>
<evidence type="ECO:0000256" key="5">
    <source>
        <dbReference type="ARBA" id="ARBA00023136"/>
    </source>
</evidence>
<organism evidence="7 8">
    <name type="scientific">Lacticaseibacillus pantheris DSM 15945 = JCM 12539 = NBRC 106106</name>
    <dbReference type="NCBI Taxonomy" id="1423783"/>
    <lineage>
        <taxon>Bacteria</taxon>
        <taxon>Bacillati</taxon>
        <taxon>Bacillota</taxon>
        <taxon>Bacilli</taxon>
        <taxon>Lactobacillales</taxon>
        <taxon>Lactobacillaceae</taxon>
        <taxon>Lacticaseibacillus</taxon>
    </lineage>
</organism>